<reference evidence="5 6" key="1">
    <citation type="journal article" date="2018" name="IMA Fungus">
        <title>IMA Genome-F 9: Draft genome sequence of Annulohypoxylon stygium, Aspergillus mulundensis, Berkeleyomyces basicola (syn. Thielaviopsis basicola), Ceratocystis smalleyi, two Cercospora beticola strains, Coleophoma cylindrospora, Fusarium fracticaudum, Phialophora cf. hyalina, and Morchella septimelata.</title>
        <authorList>
            <person name="Wingfield B.D."/>
            <person name="Bills G.F."/>
            <person name="Dong Y."/>
            <person name="Huang W."/>
            <person name="Nel W.J."/>
            <person name="Swalarsk-Parry B.S."/>
            <person name="Vaghefi N."/>
            <person name="Wilken P.M."/>
            <person name="An Z."/>
            <person name="de Beer Z.W."/>
            <person name="De Vos L."/>
            <person name="Chen L."/>
            <person name="Duong T.A."/>
            <person name="Gao Y."/>
            <person name="Hammerbacher A."/>
            <person name="Kikkert J.R."/>
            <person name="Li Y."/>
            <person name="Li H."/>
            <person name="Li K."/>
            <person name="Li Q."/>
            <person name="Liu X."/>
            <person name="Ma X."/>
            <person name="Naidoo K."/>
            <person name="Pethybridge S.J."/>
            <person name="Sun J."/>
            <person name="Steenkamp E.T."/>
            <person name="van der Nest M.A."/>
            <person name="van Wyk S."/>
            <person name="Wingfield M.J."/>
            <person name="Xiong C."/>
            <person name="Yue Q."/>
            <person name="Zhang X."/>
        </authorList>
    </citation>
    <scope>NUCLEOTIDE SEQUENCE [LARGE SCALE GENOMIC DNA]</scope>
    <source>
        <strain evidence="5 6">DSM 5745</strain>
    </source>
</reference>
<accession>A0A3D8S5N8</accession>
<comment type="caution">
    <text evidence="5">The sequence shown here is derived from an EMBL/GenBank/DDBJ whole genome shotgun (WGS) entry which is preliminary data.</text>
</comment>
<evidence type="ECO:0000256" key="3">
    <source>
        <dbReference type="PROSITE-ProRule" id="PRU00023"/>
    </source>
</evidence>
<dbReference type="OrthoDB" id="4464097at2759"/>
<evidence type="ECO:0000313" key="5">
    <source>
        <dbReference type="EMBL" id="RDW81612.1"/>
    </source>
</evidence>
<protein>
    <recommendedName>
        <fullName evidence="4">F-box domain-containing protein</fullName>
    </recommendedName>
</protein>
<dbReference type="Gene3D" id="1.25.40.20">
    <property type="entry name" value="Ankyrin repeat-containing domain"/>
    <property type="match status" value="4"/>
</dbReference>
<feature type="repeat" description="ANK" evidence="3">
    <location>
        <begin position="224"/>
        <end position="258"/>
    </location>
</feature>
<proteinExistence type="predicted"/>
<dbReference type="PROSITE" id="PS50088">
    <property type="entry name" value="ANK_REPEAT"/>
    <property type="match status" value="3"/>
</dbReference>
<keyword evidence="1" id="KW-0677">Repeat</keyword>
<dbReference type="SUPFAM" id="SSF48403">
    <property type="entry name" value="Ankyrin repeat"/>
    <property type="match status" value="2"/>
</dbReference>
<dbReference type="PANTHER" id="PTHR24198">
    <property type="entry name" value="ANKYRIN REPEAT AND PROTEIN KINASE DOMAIN-CONTAINING PROTEIN"/>
    <property type="match status" value="1"/>
</dbReference>
<dbReference type="Proteomes" id="UP000256690">
    <property type="component" value="Unassembled WGS sequence"/>
</dbReference>
<dbReference type="PANTHER" id="PTHR24198:SF165">
    <property type="entry name" value="ANKYRIN REPEAT-CONTAINING PROTEIN-RELATED"/>
    <property type="match status" value="1"/>
</dbReference>
<feature type="repeat" description="ANK" evidence="3">
    <location>
        <begin position="120"/>
        <end position="152"/>
    </location>
</feature>
<keyword evidence="2 3" id="KW-0040">ANK repeat</keyword>
<feature type="domain" description="F-box" evidence="4">
    <location>
        <begin position="5"/>
        <end position="58"/>
    </location>
</feature>
<dbReference type="GeneID" id="38115539"/>
<dbReference type="InterPro" id="IPR001810">
    <property type="entry name" value="F-box_dom"/>
</dbReference>
<dbReference type="PROSITE" id="PS50297">
    <property type="entry name" value="ANK_REP_REGION"/>
    <property type="match status" value="3"/>
</dbReference>
<gene>
    <name evidence="5" type="ORF">DSM5745_05169</name>
</gene>
<dbReference type="InterPro" id="IPR036770">
    <property type="entry name" value="Ankyrin_rpt-contain_sf"/>
</dbReference>
<evidence type="ECO:0000256" key="2">
    <source>
        <dbReference type="ARBA" id="ARBA00023043"/>
    </source>
</evidence>
<evidence type="ECO:0000259" key="4">
    <source>
        <dbReference type="PROSITE" id="PS50181"/>
    </source>
</evidence>
<dbReference type="RefSeq" id="XP_026604665.1">
    <property type="nucleotide sequence ID" value="XM_026747185.1"/>
</dbReference>
<dbReference type="Pfam" id="PF12796">
    <property type="entry name" value="Ank_2"/>
    <property type="match status" value="4"/>
</dbReference>
<dbReference type="InterPro" id="IPR002110">
    <property type="entry name" value="Ankyrin_rpt"/>
</dbReference>
<dbReference type="EMBL" id="PVWQ01000005">
    <property type="protein sequence ID" value="RDW81612.1"/>
    <property type="molecule type" value="Genomic_DNA"/>
</dbReference>
<organism evidence="5 6">
    <name type="scientific">Aspergillus mulundensis</name>
    <dbReference type="NCBI Taxonomy" id="1810919"/>
    <lineage>
        <taxon>Eukaryota</taxon>
        <taxon>Fungi</taxon>
        <taxon>Dikarya</taxon>
        <taxon>Ascomycota</taxon>
        <taxon>Pezizomycotina</taxon>
        <taxon>Eurotiomycetes</taxon>
        <taxon>Eurotiomycetidae</taxon>
        <taxon>Eurotiales</taxon>
        <taxon>Aspergillaceae</taxon>
        <taxon>Aspergillus</taxon>
        <taxon>Aspergillus subgen. Nidulantes</taxon>
    </lineage>
</organism>
<keyword evidence="6" id="KW-1185">Reference proteome</keyword>
<feature type="repeat" description="ANK" evidence="3">
    <location>
        <begin position="545"/>
        <end position="577"/>
    </location>
</feature>
<evidence type="ECO:0000256" key="1">
    <source>
        <dbReference type="ARBA" id="ARBA00022737"/>
    </source>
</evidence>
<dbReference type="Pfam" id="PF00023">
    <property type="entry name" value="Ank"/>
    <property type="match status" value="1"/>
</dbReference>
<evidence type="ECO:0000313" key="6">
    <source>
        <dbReference type="Proteomes" id="UP000256690"/>
    </source>
</evidence>
<dbReference type="SMART" id="SM00248">
    <property type="entry name" value="ANK"/>
    <property type="match status" value="12"/>
</dbReference>
<name>A0A3D8S5N8_9EURO</name>
<dbReference type="AlphaFoldDB" id="A0A3D8S5N8"/>
<dbReference type="PROSITE" id="PS50181">
    <property type="entry name" value="FBOX"/>
    <property type="match status" value="1"/>
</dbReference>
<sequence length="739" mass="81410">MSTETFPIFNLPEELVLAIADKMDDKDLSIFQQTSKVSNRVGQISLYKRLSHDEIRRLFKWASWKSRLPTMLQVIQHNRAFLAKNPDLASEALYFACHGAYDSVITALLDAGVPPQTKAREYVPLELAAMHGHLDIMNILLAAGAKLEATSFADRYTILCTGKPNRLPVAKQLVQLGFDVTQLDKEGNSFLHEACRTISGFSRTRFDCDLLLELGLDINARNARGETPLIQAMSSRDGDGSMVRFLLSRGADVNIATPRGWCPLKFSVLDGKTDSLETVLKAGARMDETLGLSIIARTLAMDWVHGLTLLLRAWKAQMATVSCAQPEILFCAAARVGDFDLLRELLQKGEVDPDGAPARTTAITAAAARDTPDVLEFLMPHVSCYDFVDFRGHTALEIAIDGGSDEMVRLLLPHTSSVAGLLVDAVRKLKANTVKMILDRITDDGSTHTGPIMPWERLVVDPVTHEKRRPTFTEDTASVALAAAVDLRKLETVQLLLGRPNCVPRPCLHNDLLHRALLDNNDNEHIALALIDWDTSLVDPEPVQRRSSPLLLAARNGNTKAVSAMLAKGTDPNTKDESEATALTLAVYHNHPDLVRVLLAAGAKTSDPIHIVDPAELSDYKWATLTRPCQRPAESLFIHAASHGYLEIFKLLMPHFEADITKPLPVELRNRANALQLAAAGGHLDVVTALLETKKFDLHYKDLKGKTARDYANRSGRPLPKEILQQLSVSLPVLKSNRT</sequence>
<dbReference type="STRING" id="1810919.A0A3D8S5N8"/>